<dbReference type="NCBIfam" id="TIGR04131">
    <property type="entry name" value="Bac_Flav_CTERM"/>
    <property type="match status" value="1"/>
</dbReference>
<evidence type="ECO:0000313" key="2">
    <source>
        <dbReference type="EMBL" id="MCC9074470.1"/>
    </source>
</evidence>
<dbReference type="InterPro" id="IPR007110">
    <property type="entry name" value="Ig-like_dom"/>
</dbReference>
<evidence type="ECO:0000313" key="3">
    <source>
        <dbReference type="Proteomes" id="UP001430919"/>
    </source>
</evidence>
<keyword evidence="3" id="KW-1185">Reference proteome</keyword>
<dbReference type="PROSITE" id="PS50835">
    <property type="entry name" value="IG_LIKE"/>
    <property type="match status" value="1"/>
</dbReference>
<organism evidence="2 3">
    <name type="scientific">Flavobacterium pisciphilum</name>
    <dbReference type="NCBI Taxonomy" id="2893755"/>
    <lineage>
        <taxon>Bacteria</taxon>
        <taxon>Pseudomonadati</taxon>
        <taxon>Bacteroidota</taxon>
        <taxon>Flavobacteriia</taxon>
        <taxon>Flavobacteriales</taxon>
        <taxon>Flavobacteriaceae</taxon>
        <taxon>Flavobacterium</taxon>
    </lineage>
</organism>
<evidence type="ECO:0000259" key="1">
    <source>
        <dbReference type="PROSITE" id="PS50835"/>
    </source>
</evidence>
<dbReference type="Proteomes" id="UP001430919">
    <property type="component" value="Unassembled WGS sequence"/>
</dbReference>
<dbReference type="RefSeq" id="WP_229991280.1">
    <property type="nucleotide sequence ID" value="NZ_JAJJMO010000001.1"/>
</dbReference>
<dbReference type="EMBL" id="JAJJMO010000001">
    <property type="protein sequence ID" value="MCC9074470.1"/>
    <property type="molecule type" value="Genomic_DNA"/>
</dbReference>
<gene>
    <name evidence="2" type="ORF">LNQ49_23040</name>
</gene>
<sequence>MKKITLIKKNSFEKVFHRTSVLLLFLLGNFVMQGQATLPTFSFSVTPTAESCRNNGALTFSTTGTDPGATVTYAIYKAPNFTTAISTTTNNSLTGLGGGAYRVSATQSMAGHTSNSQVKDADINGDVSPLSITVNKTDVTCPNSGTINVAIKTGTPAATNAYKITGPMNVGPQSSSTFTGLIGGSYIVYVTDDCGETKAENTTLTVFTPKVVFADGTNGSSSYNSQRSTCNYADFRQYLTAGDNDNVMVYPLTFEYIVHPPDGSAAIVVKETITGPNHHGSTVADITTSIPFYTDPFVLDMKVTDACGNVFPATRNINNPAEVNAQVLPADCSGSYFSLGTRYMVSPLTYVVTSAPAGYPTGVASSSNLVGGVGNSVPNGVYVVNVTDACGVSIDETVNVSNPTPGLWVFQGIGCGAGNGSFSVSQNISTYTFKKAIITAGPSAFSTTYPYDAASYISADGYNVVFNDVAGGKYTVETTDSCGHILITEVTVIGYNQGTVVADKVQKCGSFDVNLSVTGDNLIASSQRVKYWLQIKDPVTGEWGHPQSGKHSSGIPNETYAESLTNGIQQGSWTAPGTYRIVKTFGTLELGAGVASWGYGRDCYDELSVFDFETMGLKVKDLYSFECADGTNYNVFLTGYDGVLPYKYAITTKDGAPFPVNNDTNNLFTGLTSGIYNFTITDACGNVVNYLLDIEKLGLPKLTAVNICNGSTTGKLSVDGVPYLNFSWTKDNDPTVLSTSSTLTFPTFNTATDTGTYHVRLTSSSPGSCVNVVLDYQITSNLDNPNSGANTSTFVCQSVTNLDLNTLLPATADPYGTWEETTSPSSGNLNGHLWSPSVSATGSFTFTYSVNGLCSGTSVSTYTIANTATPAAPTADITQPTCALATGTITVTAPVAATDITYTLTGTNPMTPSVSNTTGIFSGLAAGTYDVTASAKTCESKATSLTVNTQPVTPAVALFSTVIQPTCSTATGDFTITNYDATKTYTFTPNTGVSISTTGVVTAPEGTYTATVTDAISGCTSAASASSIINAQPITPAIPTLGTAIQPTCAVATGSFAITNYDSNYTYTVTPTTGTSISATGVVTAPEGSYTVTATLGVCVSPSSVNAVIDAQPETPAQPILSAVVQPSTCANPTGNFTITNYNAAYTYEVTPTIGVSVSATGFVTAPTGTYTVTATLGACTSLAASATIDGAPAAPAIALFSTVIQPTCATATGDFTITNYDATKTYTFTPNTGVSISATGVVTAPAGTYTATVTDAISGCTSAASASSIINAQPITPAIPTLGTAIQPTCAVATGSFAITNYDSNYTYTVTPTTGTSISATGVVTAPEGSYTVTATLGVCVSPSSANAVIDAQPEIPAQPVLSAVVQPSTCANPTGNFTITNYNAAYTYEVTPTIGVSVSATGVVTAPTGTYTVTATLGVCTSLAASATIDAAPAAPAIALFSTVIQPTCATATGDFTITNYDATKTYTFTPNTGVSISATGVVTAPAGTYTATVTDAISGCTSAASASSIINAQPITPAIPTLGTEIQPTCAVATGSFAITNYDSNYTYTVTPTTGTSISATGVVTAPEGSYTVTATLGVCVSPSSANAVINAQPETPAQPILSAVVQPSTCANPTGNFTITNYNAAYTYEVTPTAGVSVSATGFVTAPTGTYTVTATLGVCTSLAASATIDAAPLAPATALFSGVTQPTCSTATGSFTITNYDATKTYDFTPNTGVSVSTAGVVTAPAGTYTATVTDAISGCISSVSNNVVVQSIICAKVDDYTATPINGKDGGTTSNILLNDTFNGLPIVLSEVDLTGVTVPTGLTLNANGTITVDPNTPAGSYVVTYRICEKLNLSNCDTTTATVVVEAAIIEAIADDYTATPINGKNGGTTTSVLTNDTLNGLVLVPSEVNLTGVTVPTGLTLNADGTITVDPNTPTGNYEVTYRICEKLNPSNCDSTTATVVVATTVIEANDDDFTAIPINEKDGGTTPNVLENDTLNGLTIVPSEINLTAVTVPTGLTLNQDGTITVGPNTQAGNYEVTYRICEKLNPTNCDTATVTIVIEPSCIIEVFNAVSPNGDGENDLFKIDGLECFPDNTVEIYNRWGVLVFDRDHYNNSDRAFRGISEGRATINKSAELPVGTYYYILKYKDNASNGHSKAGYLYLNR</sequence>
<protein>
    <submittedName>
        <fullName evidence="2">Gliding motility-associated C-terminal domain-containing protein</fullName>
    </submittedName>
</protein>
<proteinExistence type="predicted"/>
<dbReference type="InterPro" id="IPR026341">
    <property type="entry name" value="T9SS_type_B"/>
</dbReference>
<feature type="domain" description="Ig-like" evidence="1">
    <location>
        <begin position="708"/>
        <end position="775"/>
    </location>
</feature>
<reference evidence="2" key="1">
    <citation type="submission" date="2021-11" db="EMBL/GenBank/DDBJ databases">
        <title>Description of novel Flavobacterium species.</title>
        <authorList>
            <person name="Saticioglu I.B."/>
            <person name="Ay H."/>
            <person name="Altun S."/>
            <person name="Duman M."/>
        </authorList>
    </citation>
    <scope>NUCLEOTIDE SEQUENCE</scope>
    <source>
        <strain evidence="2">F-65</strain>
    </source>
</reference>
<name>A0ABS8N0C1_9FLAO</name>
<comment type="caution">
    <text evidence="2">The sequence shown here is derived from an EMBL/GenBank/DDBJ whole genome shotgun (WGS) entry which is preliminary data.</text>
</comment>
<accession>A0ABS8N0C1</accession>
<dbReference type="Pfam" id="PF13585">
    <property type="entry name" value="CHU_C"/>
    <property type="match status" value="1"/>
</dbReference>